<organism evidence="2">
    <name type="scientific">Oryza meridionalis</name>
    <dbReference type="NCBI Taxonomy" id="40149"/>
    <lineage>
        <taxon>Eukaryota</taxon>
        <taxon>Viridiplantae</taxon>
        <taxon>Streptophyta</taxon>
        <taxon>Embryophyta</taxon>
        <taxon>Tracheophyta</taxon>
        <taxon>Spermatophyta</taxon>
        <taxon>Magnoliopsida</taxon>
        <taxon>Liliopsida</taxon>
        <taxon>Poales</taxon>
        <taxon>Poaceae</taxon>
        <taxon>BOP clade</taxon>
        <taxon>Oryzoideae</taxon>
        <taxon>Oryzeae</taxon>
        <taxon>Oryzinae</taxon>
        <taxon>Oryza</taxon>
    </lineage>
</organism>
<dbReference type="Proteomes" id="UP000008021">
    <property type="component" value="Chromosome 4"/>
</dbReference>
<sequence length="81" mass="8268">MQRGGAGAGGERRTSGSSSRSSSSSAAAHRSFIASGAASAQIWQGGPRAVSMATAAVEEIHVIATVSPLYPTECRHWPSLL</sequence>
<dbReference type="EnsemblPlants" id="OMERI04G07700.1">
    <property type="protein sequence ID" value="OMERI04G07700.1"/>
    <property type="gene ID" value="OMERI04G07700"/>
</dbReference>
<dbReference type="AlphaFoldDB" id="A0A0E0DCR7"/>
<dbReference type="Gramene" id="OMERI04G07700.1">
    <property type="protein sequence ID" value="OMERI04G07700.1"/>
    <property type="gene ID" value="OMERI04G07700"/>
</dbReference>
<feature type="region of interest" description="Disordered" evidence="1">
    <location>
        <begin position="1"/>
        <end position="27"/>
    </location>
</feature>
<evidence type="ECO:0000313" key="3">
    <source>
        <dbReference type="Proteomes" id="UP000008021"/>
    </source>
</evidence>
<feature type="compositionally biased region" description="Low complexity" evidence="1">
    <location>
        <begin position="15"/>
        <end position="27"/>
    </location>
</feature>
<accession>A0A0E0DCR7</accession>
<dbReference type="HOGENOM" id="CLU_2577891_0_0_1"/>
<evidence type="ECO:0000313" key="2">
    <source>
        <dbReference type="EnsemblPlants" id="OMERI04G07700.1"/>
    </source>
</evidence>
<keyword evidence="3" id="KW-1185">Reference proteome</keyword>
<reference evidence="2" key="2">
    <citation type="submission" date="2018-05" db="EMBL/GenBank/DDBJ databases">
        <title>OmerRS3 (Oryza meridionalis Reference Sequence Version 3).</title>
        <authorList>
            <person name="Zhang J."/>
            <person name="Kudrna D."/>
            <person name="Lee S."/>
            <person name="Talag J."/>
            <person name="Welchert J."/>
            <person name="Wing R.A."/>
        </authorList>
    </citation>
    <scope>NUCLEOTIDE SEQUENCE [LARGE SCALE GENOMIC DNA]</scope>
    <source>
        <strain evidence="2">cv. OR44</strain>
    </source>
</reference>
<name>A0A0E0DCR7_9ORYZ</name>
<proteinExistence type="predicted"/>
<protein>
    <submittedName>
        <fullName evidence="2">Uncharacterized protein</fullName>
    </submittedName>
</protein>
<reference evidence="2" key="1">
    <citation type="submission" date="2015-04" db="UniProtKB">
        <authorList>
            <consortium name="EnsemblPlants"/>
        </authorList>
    </citation>
    <scope>IDENTIFICATION</scope>
</reference>
<evidence type="ECO:0000256" key="1">
    <source>
        <dbReference type="SAM" id="MobiDB-lite"/>
    </source>
</evidence>